<dbReference type="Proteomes" id="UP000232875">
    <property type="component" value="Unassembled WGS sequence"/>
</dbReference>
<dbReference type="InterPro" id="IPR052246">
    <property type="entry name" value="Cell_Polariz_PKAAnc"/>
</dbReference>
<dbReference type="PANTHER" id="PTHR13155">
    <property type="entry name" value="A-KINASE ANCHOR PROTEINS"/>
    <property type="match status" value="1"/>
</dbReference>
<dbReference type="RefSeq" id="XP_056062550.1">
    <property type="nucleotide sequence ID" value="XM_056206575.1"/>
</dbReference>
<dbReference type="AlphaFoldDB" id="A0A2N1JCL2"/>
<feature type="transmembrane region" description="Helical" evidence="1">
    <location>
        <begin position="258"/>
        <end position="281"/>
    </location>
</feature>
<protein>
    <submittedName>
        <fullName evidence="3">Rax1p</fullName>
    </submittedName>
</protein>
<keyword evidence="1" id="KW-0472">Membrane</keyword>
<dbReference type="GO" id="GO:0005886">
    <property type="term" value="C:plasma membrane"/>
    <property type="evidence" value="ECO:0007669"/>
    <property type="project" value="TreeGrafter"/>
</dbReference>
<evidence type="ECO:0000259" key="2">
    <source>
        <dbReference type="Pfam" id="PF00615"/>
    </source>
</evidence>
<dbReference type="SUPFAM" id="SSF48097">
    <property type="entry name" value="Regulator of G-protein signaling, RGS"/>
    <property type="match status" value="1"/>
</dbReference>
<reference evidence="3 4" key="1">
    <citation type="submission" date="2017-10" db="EMBL/GenBank/DDBJ databases">
        <title>A novel species of cold-tolerant Malassezia isolated from bats.</title>
        <authorList>
            <person name="Lorch J.M."/>
            <person name="Palmer J.M."/>
            <person name="Vanderwolf K.J."/>
            <person name="Schmidt K.Z."/>
            <person name="Verant M.L."/>
            <person name="Weller T.J."/>
            <person name="Blehert D.S."/>
        </authorList>
    </citation>
    <scope>NUCLEOTIDE SEQUENCE [LARGE SCALE GENOMIC DNA]</scope>
    <source>
        <strain evidence="3 4">NWHC:44797-103</strain>
    </source>
</reference>
<dbReference type="STRING" id="2020962.A0A2N1JCL2"/>
<feature type="transmembrane region" description="Helical" evidence="1">
    <location>
        <begin position="209"/>
        <end position="237"/>
    </location>
</feature>
<name>A0A2N1JCL2_9BASI</name>
<dbReference type="InterPro" id="IPR016137">
    <property type="entry name" value="RGS"/>
</dbReference>
<dbReference type="Pfam" id="PF00615">
    <property type="entry name" value="RGS"/>
    <property type="match status" value="1"/>
</dbReference>
<feature type="transmembrane region" description="Helical" evidence="1">
    <location>
        <begin position="173"/>
        <end position="197"/>
    </location>
</feature>
<evidence type="ECO:0000313" key="3">
    <source>
        <dbReference type="EMBL" id="PKI84284.1"/>
    </source>
</evidence>
<keyword evidence="4" id="KW-1185">Reference proteome</keyword>
<organism evidence="3 4">
    <name type="scientific">Malassezia vespertilionis</name>
    <dbReference type="NCBI Taxonomy" id="2020962"/>
    <lineage>
        <taxon>Eukaryota</taxon>
        <taxon>Fungi</taxon>
        <taxon>Dikarya</taxon>
        <taxon>Basidiomycota</taxon>
        <taxon>Ustilaginomycotina</taxon>
        <taxon>Malasseziomycetes</taxon>
        <taxon>Malasseziales</taxon>
        <taxon>Malasseziaceae</taxon>
        <taxon>Malassezia</taxon>
    </lineage>
</organism>
<dbReference type="InterPro" id="IPR036305">
    <property type="entry name" value="RGS_sf"/>
</dbReference>
<feature type="domain" description="RGS" evidence="2">
    <location>
        <begin position="22"/>
        <end position="169"/>
    </location>
</feature>
<keyword evidence="1" id="KW-0812">Transmembrane</keyword>
<evidence type="ECO:0000256" key="1">
    <source>
        <dbReference type="SAM" id="Phobius"/>
    </source>
</evidence>
<dbReference type="Gene3D" id="1.10.167.10">
    <property type="entry name" value="Regulator of G-protein Signalling 4, domain 2"/>
    <property type="match status" value="1"/>
</dbReference>
<dbReference type="InterPro" id="IPR044926">
    <property type="entry name" value="RGS_subdomain_2"/>
</dbReference>
<dbReference type="EMBL" id="KZ454989">
    <property type="protein sequence ID" value="PKI84284.1"/>
    <property type="molecule type" value="Genomic_DNA"/>
</dbReference>
<evidence type="ECO:0000313" key="4">
    <source>
        <dbReference type="Proteomes" id="UP000232875"/>
    </source>
</evidence>
<dbReference type="GO" id="GO:0008104">
    <property type="term" value="P:intracellular protein localization"/>
    <property type="evidence" value="ECO:0007669"/>
    <property type="project" value="TreeGrafter"/>
</dbReference>
<keyword evidence="1" id="KW-1133">Transmembrane helix</keyword>
<gene>
    <name evidence="3" type="primary">RAX1</name>
    <name evidence="3" type="ORF">MVES_001633</name>
</gene>
<accession>A0A2N1JCL2</accession>
<dbReference type="GeneID" id="80901241"/>
<dbReference type="PANTHER" id="PTHR13155:SF1">
    <property type="entry name" value="A-KINASE ANCHOR PROTEIN 10, MITOCHONDRIAL"/>
    <property type="match status" value="1"/>
</dbReference>
<dbReference type="OrthoDB" id="5584247at2759"/>
<proteinExistence type="predicted"/>
<sequence>MARRLPTLLEVLRGESAPPVDLHAFYAFLYRYNDEYALDFWFQARIHTQMCLAYTQHSPAPSAEKETGMEPVALEPSHSHIALLSTDVQLTELVTNAQSTYERYFLAGEHELVLPNSVRQSMQYPSDVATYTGDIAELASVFKAAEEYVFVHLQTYAYPAFLQRNTFSNMEPLMAWARFSVGLFIFWIALTVGFAFVFTDTRHATRVWILLPTVVAMYFLVSYMYTMDPILALLRYTEMAPFHMRKVEDGYIAKQQRLHAMSALLMIALLTAAFTVLFVFVPGHHL</sequence>